<feature type="transmembrane region" description="Helical" evidence="1">
    <location>
        <begin position="168"/>
        <end position="193"/>
    </location>
</feature>
<organism evidence="2 3">
    <name type="scientific">Eiseniibacteriota bacterium</name>
    <dbReference type="NCBI Taxonomy" id="2212470"/>
    <lineage>
        <taxon>Bacteria</taxon>
        <taxon>Candidatus Eiseniibacteriota</taxon>
    </lineage>
</organism>
<gene>
    <name evidence="2" type="ORF">E6K79_03340</name>
</gene>
<evidence type="ECO:0000256" key="1">
    <source>
        <dbReference type="SAM" id="Phobius"/>
    </source>
</evidence>
<protein>
    <submittedName>
        <fullName evidence="2">Uncharacterized protein</fullName>
    </submittedName>
</protein>
<keyword evidence="1" id="KW-1133">Transmembrane helix</keyword>
<feature type="transmembrane region" description="Helical" evidence="1">
    <location>
        <begin position="96"/>
        <end position="114"/>
    </location>
</feature>
<keyword evidence="1" id="KW-0812">Transmembrane</keyword>
<feature type="transmembrane region" description="Helical" evidence="1">
    <location>
        <begin position="67"/>
        <end position="84"/>
    </location>
</feature>
<comment type="caution">
    <text evidence="2">The sequence shown here is derived from an EMBL/GenBank/DDBJ whole genome shotgun (WGS) entry which is preliminary data.</text>
</comment>
<feature type="transmembrane region" description="Helical" evidence="1">
    <location>
        <begin position="6"/>
        <end position="22"/>
    </location>
</feature>
<dbReference type="AlphaFoldDB" id="A0A538TQQ2"/>
<proteinExistence type="predicted"/>
<dbReference type="EMBL" id="VBOZ01000010">
    <property type="protein sequence ID" value="TMQ65915.1"/>
    <property type="molecule type" value="Genomic_DNA"/>
</dbReference>
<feature type="transmembrane region" description="Helical" evidence="1">
    <location>
        <begin position="134"/>
        <end position="156"/>
    </location>
</feature>
<evidence type="ECO:0000313" key="2">
    <source>
        <dbReference type="EMBL" id="TMQ65915.1"/>
    </source>
</evidence>
<keyword evidence="1" id="KW-0472">Membrane</keyword>
<accession>A0A538TQQ2</accession>
<evidence type="ECO:0000313" key="3">
    <source>
        <dbReference type="Proteomes" id="UP000317691"/>
    </source>
</evidence>
<dbReference type="Proteomes" id="UP000317691">
    <property type="component" value="Unassembled WGS sequence"/>
</dbReference>
<sequence length="210" mass="23172">MSIVETWVAAFLTLCVFSFLYRDNPFYRFAEHLFVGVAAGYLLAIQYQDVILPNVWTPLTAGPRTPQSIILALIPAILGILMLARVWERMTGPARWAIAFYVGIYSGIAVPGYLQGQIFAQLSDAAKPFAPGWGAVNSALVLLGLLTVLAYFFFSAPHRGIHGVGARIGTWFLMVAFGASFGYTVMARVSLLISRVQFLLRDWLHLIPTT</sequence>
<name>A0A538TQQ2_UNCEI</name>
<feature type="transmembrane region" description="Helical" evidence="1">
    <location>
        <begin position="29"/>
        <end position="47"/>
    </location>
</feature>
<reference evidence="2 3" key="1">
    <citation type="journal article" date="2019" name="Nat. Microbiol.">
        <title>Mediterranean grassland soil C-N compound turnover is dependent on rainfall and depth, and is mediated by genomically divergent microorganisms.</title>
        <authorList>
            <person name="Diamond S."/>
            <person name="Andeer P.F."/>
            <person name="Li Z."/>
            <person name="Crits-Christoph A."/>
            <person name="Burstein D."/>
            <person name="Anantharaman K."/>
            <person name="Lane K.R."/>
            <person name="Thomas B.C."/>
            <person name="Pan C."/>
            <person name="Northen T.R."/>
            <person name="Banfield J.F."/>
        </authorList>
    </citation>
    <scope>NUCLEOTIDE SEQUENCE [LARGE SCALE GENOMIC DNA]</scope>
    <source>
        <strain evidence="2">WS_9</strain>
    </source>
</reference>